<name>A0A9D1M2J1_9FIRM</name>
<dbReference type="Proteomes" id="UP000824093">
    <property type="component" value="Unassembled WGS sequence"/>
</dbReference>
<reference evidence="1" key="2">
    <citation type="journal article" date="2021" name="PeerJ">
        <title>Extensive microbial diversity within the chicken gut microbiome revealed by metagenomics and culture.</title>
        <authorList>
            <person name="Gilroy R."/>
            <person name="Ravi A."/>
            <person name="Getino M."/>
            <person name="Pursley I."/>
            <person name="Horton D.L."/>
            <person name="Alikhan N.F."/>
            <person name="Baker D."/>
            <person name="Gharbi K."/>
            <person name="Hall N."/>
            <person name="Watson M."/>
            <person name="Adriaenssens E.M."/>
            <person name="Foster-Nyarko E."/>
            <person name="Jarju S."/>
            <person name="Secka A."/>
            <person name="Antonio M."/>
            <person name="Oren A."/>
            <person name="Chaudhuri R.R."/>
            <person name="La Ragione R."/>
            <person name="Hildebrand F."/>
            <person name="Pallen M.J."/>
        </authorList>
    </citation>
    <scope>NUCLEOTIDE SEQUENCE</scope>
    <source>
        <strain evidence="1">CHK195-15760</strain>
    </source>
</reference>
<organism evidence="1 2">
    <name type="scientific">Candidatus Merdicola faecigallinarum</name>
    <dbReference type="NCBI Taxonomy" id="2840862"/>
    <lineage>
        <taxon>Bacteria</taxon>
        <taxon>Bacillati</taxon>
        <taxon>Bacillota</taxon>
        <taxon>Clostridia</taxon>
        <taxon>Candidatus Merdicola</taxon>
    </lineage>
</organism>
<dbReference type="EMBL" id="DVNH01000061">
    <property type="protein sequence ID" value="HIU52407.1"/>
    <property type="molecule type" value="Genomic_DNA"/>
</dbReference>
<reference evidence="1" key="1">
    <citation type="submission" date="2020-10" db="EMBL/GenBank/DDBJ databases">
        <authorList>
            <person name="Gilroy R."/>
        </authorList>
    </citation>
    <scope>NUCLEOTIDE SEQUENCE</scope>
    <source>
        <strain evidence="1">CHK195-15760</strain>
    </source>
</reference>
<dbReference type="NCBIfam" id="TIGR02855">
    <property type="entry name" value="spore_yabG"/>
    <property type="match status" value="1"/>
</dbReference>
<evidence type="ECO:0000313" key="2">
    <source>
        <dbReference type="Proteomes" id="UP000824093"/>
    </source>
</evidence>
<protein>
    <submittedName>
        <fullName evidence="1">Sporulation peptidase YabG</fullName>
    </submittedName>
</protein>
<dbReference type="InterPro" id="IPR008764">
    <property type="entry name" value="Peptidase_U57"/>
</dbReference>
<accession>A0A9D1M2J1</accession>
<dbReference type="Pfam" id="PF05582">
    <property type="entry name" value="Peptidase_U57"/>
    <property type="match status" value="1"/>
</dbReference>
<dbReference type="AlphaFoldDB" id="A0A9D1M2J1"/>
<gene>
    <name evidence="1" type="primary">yabG</name>
    <name evidence="1" type="ORF">IAB70_07375</name>
</gene>
<evidence type="ECO:0000313" key="1">
    <source>
        <dbReference type="EMBL" id="HIU52407.1"/>
    </source>
</evidence>
<proteinExistence type="predicted"/>
<comment type="caution">
    <text evidence="1">The sequence shown here is derived from an EMBL/GenBank/DDBJ whole genome shotgun (WGS) entry which is preliminary data.</text>
</comment>
<dbReference type="PIRSF" id="PIRSF011575">
    <property type="entry name" value="YabG"/>
    <property type="match status" value="1"/>
</dbReference>
<sequence>MKKIRKGDIVGRISYGKDILFIVNRILECNDRKIAILKGLTLRIEADAPIEDLVIMDKTRIQNHMRSLDKRLETRVNKIIGITQKVSPMFKQRIQRNTRDHKTIYTGKILHLDGDKKYTDKSLKYYRELGLNAVVRNIAENKQPFLVKSLLEKYRPDILVITGHDGMIKTGTGYHDIYNYRNSKYFIRTVKEARNWDKNRQLVIFAGACQSFFEALMSAGANFASSPARVLIDFADPLIVAEKIATTESYKYVTIEDIAPELRDGMSGVGGTGAKGKQEILTM</sequence>